<organism evidence="4 5">
    <name type="scientific">Pyronema omphalodes (strain CBS 100304)</name>
    <name type="common">Pyronema confluens</name>
    <dbReference type="NCBI Taxonomy" id="1076935"/>
    <lineage>
        <taxon>Eukaryota</taxon>
        <taxon>Fungi</taxon>
        <taxon>Dikarya</taxon>
        <taxon>Ascomycota</taxon>
        <taxon>Pezizomycotina</taxon>
        <taxon>Pezizomycetes</taxon>
        <taxon>Pezizales</taxon>
        <taxon>Pyronemataceae</taxon>
        <taxon>Pyronema</taxon>
    </lineage>
</organism>
<feature type="region of interest" description="Disordered" evidence="1">
    <location>
        <begin position="693"/>
        <end position="745"/>
    </location>
</feature>
<dbReference type="InterPro" id="IPR006575">
    <property type="entry name" value="RWD_dom"/>
</dbReference>
<evidence type="ECO:0000259" key="2">
    <source>
        <dbReference type="PROSITE" id="PS50142"/>
    </source>
</evidence>
<dbReference type="EMBL" id="HF935320">
    <property type="protein sequence ID" value="CCX06890.1"/>
    <property type="molecule type" value="Genomic_DNA"/>
</dbReference>
<feature type="region of interest" description="Disordered" evidence="1">
    <location>
        <begin position="582"/>
        <end position="650"/>
    </location>
</feature>
<gene>
    <name evidence="4" type="ORF">PCON_06477</name>
</gene>
<evidence type="ECO:0000313" key="5">
    <source>
        <dbReference type="Proteomes" id="UP000018144"/>
    </source>
</evidence>
<dbReference type="Pfam" id="PF00636">
    <property type="entry name" value="Ribonuclease_3"/>
    <property type="match status" value="1"/>
</dbReference>
<sequence length="745" mass="82216">MSGTSTTKPPLNTAPNGQAGATASIVGLVSPHASASTTPQTVLDNLSRPILGAPTTMASASSTYQQQAKEDIEMKDKDDDDDDLIFVSERPLSSPQKRTFGANTSATRRSTFSSLEFSVPNAQYKTEPATTGSVNLDHLLMKLERDRKSVLGKRERADTPVMMLSPELFEEVTLVNGMFRRQCMDFVDEPATFSLCVAGFHDWEVFLAFPDNYPKVPPIVAKAPDGKNSTTVYELTKEILSREEYKDGKPMLERLMRKLVETLAKRLPNIPWKHMPGRGASLANPTSFLSTQDLSYVRGRRPTYIEIEQHMNALRAASAQYPPKLPVFKHREGWSTAFISERFAQTQLISGNIIEGNERLEYLGDSVLHTLTAATMMRLYQLNEHGMTTFGEILNMNALFRCFSRAYEFPSQLLIGRNRTRLDEKEEADIFEAVVGGLFEDSAYEDRGWIELQNWFDVLIEPWIDWLIARSSASQRQRFITYNRTPLQKSSSWLDYRRPIDTYRPLLRNQVRPGGHLISSTNTNRPSTSASAAYSTTTTDYDIKKGKTIPPPASTATATASITYNEKSTTHRGLIEAAEKLANRSGTGRDRVLQNTQARSSTATKTLTQPPQTHPKFPWPLPQAPQPRFSPSAQTHTLPAPISRPLPQSSTSNLGLGLAAKGIPNAFTFSTAPPPQTPAPAASASGFAFSAGGNAPLQRPVPEPREQINVTPPVNPGFTFRFPVATQPLTPPKSSSPGGAENLPT</sequence>
<feature type="region of interest" description="Disordered" evidence="1">
    <location>
        <begin position="515"/>
        <end position="536"/>
    </location>
</feature>
<keyword evidence="5" id="KW-1185">Reference proteome</keyword>
<dbReference type="PROSITE" id="PS50908">
    <property type="entry name" value="RWD"/>
    <property type="match status" value="1"/>
</dbReference>
<feature type="compositionally biased region" description="Polar residues" evidence="1">
    <location>
        <begin position="56"/>
        <end position="67"/>
    </location>
</feature>
<evidence type="ECO:0000256" key="1">
    <source>
        <dbReference type="SAM" id="MobiDB-lite"/>
    </source>
</evidence>
<dbReference type="PROSITE" id="PS00517">
    <property type="entry name" value="RNASE_3_1"/>
    <property type="match status" value="1"/>
</dbReference>
<accession>U4KYY1</accession>
<dbReference type="OrthoDB" id="2392202at2759"/>
<dbReference type="AlphaFoldDB" id="U4KYY1"/>
<dbReference type="SMART" id="SM00535">
    <property type="entry name" value="RIBOc"/>
    <property type="match status" value="1"/>
</dbReference>
<reference evidence="4 5" key="1">
    <citation type="journal article" date="2013" name="PLoS Genet.">
        <title>The genome and development-dependent transcriptomes of Pyronema confluens: a window into fungal evolution.</title>
        <authorList>
            <person name="Traeger S."/>
            <person name="Altegoer F."/>
            <person name="Freitag M."/>
            <person name="Gabaldon T."/>
            <person name="Kempken F."/>
            <person name="Kumar A."/>
            <person name="Marcet-Houben M."/>
            <person name="Poggeler S."/>
            <person name="Stajich J.E."/>
            <person name="Nowrousian M."/>
        </authorList>
    </citation>
    <scope>NUCLEOTIDE SEQUENCE [LARGE SCALE GENOMIC DNA]</scope>
    <source>
        <strain evidence="5">CBS 100304</strain>
        <tissue evidence="4">Vegetative mycelium</tissue>
    </source>
</reference>
<feature type="region of interest" description="Disordered" evidence="1">
    <location>
        <begin position="56"/>
        <end position="80"/>
    </location>
</feature>
<dbReference type="GO" id="GO:0004525">
    <property type="term" value="F:ribonuclease III activity"/>
    <property type="evidence" value="ECO:0007669"/>
    <property type="project" value="InterPro"/>
</dbReference>
<dbReference type="STRING" id="1076935.U4KYY1"/>
<feature type="compositionally biased region" description="Polar residues" evidence="1">
    <location>
        <begin position="593"/>
        <end position="611"/>
    </location>
</feature>
<feature type="domain" description="RNase III" evidence="2">
    <location>
        <begin position="318"/>
        <end position="443"/>
    </location>
</feature>
<evidence type="ECO:0000313" key="4">
    <source>
        <dbReference type="EMBL" id="CCX06890.1"/>
    </source>
</evidence>
<name>U4KYY1_PYROM</name>
<protein>
    <submittedName>
        <fullName evidence="4">Similar to Ribonuclease 3 acc. no. Q75FW5</fullName>
    </submittedName>
</protein>
<evidence type="ECO:0000259" key="3">
    <source>
        <dbReference type="PROSITE" id="PS50908"/>
    </source>
</evidence>
<feature type="domain" description="RWD" evidence="3">
    <location>
        <begin position="170"/>
        <end position="266"/>
    </location>
</feature>
<dbReference type="SUPFAM" id="SSF69065">
    <property type="entry name" value="RNase III domain-like"/>
    <property type="match status" value="1"/>
</dbReference>
<dbReference type="InterPro" id="IPR036389">
    <property type="entry name" value="RNase_III_sf"/>
</dbReference>
<dbReference type="CDD" id="cd00593">
    <property type="entry name" value="RIBOc"/>
    <property type="match status" value="1"/>
</dbReference>
<feature type="compositionally biased region" description="Basic and acidic residues" evidence="1">
    <location>
        <begin position="582"/>
        <end position="592"/>
    </location>
</feature>
<dbReference type="Proteomes" id="UP000018144">
    <property type="component" value="Unassembled WGS sequence"/>
</dbReference>
<dbReference type="PROSITE" id="PS50142">
    <property type="entry name" value="RNASE_3_2"/>
    <property type="match status" value="1"/>
</dbReference>
<feature type="compositionally biased region" description="Low complexity" evidence="1">
    <location>
        <begin position="527"/>
        <end position="536"/>
    </location>
</feature>
<feature type="compositionally biased region" description="Basic and acidic residues" evidence="1">
    <location>
        <begin position="68"/>
        <end position="77"/>
    </location>
</feature>
<proteinExistence type="predicted"/>
<dbReference type="GO" id="GO:0006396">
    <property type="term" value="P:RNA processing"/>
    <property type="evidence" value="ECO:0007669"/>
    <property type="project" value="InterPro"/>
</dbReference>
<dbReference type="InterPro" id="IPR000999">
    <property type="entry name" value="RNase_III_dom"/>
</dbReference>
<dbReference type="Gene3D" id="1.10.1520.10">
    <property type="entry name" value="Ribonuclease III domain"/>
    <property type="match status" value="1"/>
</dbReference>